<feature type="domain" description="Molybdenum cofactor sulfurase middle" evidence="3">
    <location>
        <begin position="561"/>
        <end position="701"/>
    </location>
</feature>
<dbReference type="InterPro" id="IPR015421">
    <property type="entry name" value="PyrdxlP-dep_Trfase_major"/>
</dbReference>
<dbReference type="SUPFAM" id="SSF53383">
    <property type="entry name" value="PLP-dependent transferases"/>
    <property type="match status" value="1"/>
</dbReference>
<dbReference type="EMBL" id="HG001762">
    <property type="protein sequence ID" value="CDF36146.1"/>
    <property type="molecule type" value="Genomic_DNA"/>
</dbReference>
<dbReference type="InterPro" id="IPR000192">
    <property type="entry name" value="Aminotrans_V_dom"/>
</dbReference>
<keyword evidence="5" id="KW-1185">Reference proteome</keyword>
<dbReference type="RefSeq" id="XP_005715965.1">
    <property type="nucleotide sequence ID" value="XM_005715908.1"/>
</dbReference>
<dbReference type="GeneID" id="17323679"/>
<reference evidence="5" key="1">
    <citation type="journal article" date="2013" name="Proc. Natl. Acad. Sci. U.S.A.">
        <title>Genome structure and metabolic features in the red seaweed Chondrus crispus shed light on evolution of the Archaeplastida.</title>
        <authorList>
            <person name="Collen J."/>
            <person name="Porcel B."/>
            <person name="Carre W."/>
            <person name="Ball S.G."/>
            <person name="Chaparro C."/>
            <person name="Tonon T."/>
            <person name="Barbeyron T."/>
            <person name="Michel G."/>
            <person name="Noel B."/>
            <person name="Valentin K."/>
            <person name="Elias M."/>
            <person name="Artiguenave F."/>
            <person name="Arun A."/>
            <person name="Aury J.M."/>
            <person name="Barbosa-Neto J.F."/>
            <person name="Bothwell J.H."/>
            <person name="Bouget F.Y."/>
            <person name="Brillet L."/>
            <person name="Cabello-Hurtado F."/>
            <person name="Capella-Gutierrez S."/>
            <person name="Charrier B."/>
            <person name="Cladiere L."/>
            <person name="Cock J.M."/>
            <person name="Coelho S.M."/>
            <person name="Colleoni C."/>
            <person name="Czjzek M."/>
            <person name="Da Silva C."/>
            <person name="Delage L."/>
            <person name="Denoeud F."/>
            <person name="Deschamps P."/>
            <person name="Dittami S.M."/>
            <person name="Gabaldon T."/>
            <person name="Gachon C.M."/>
            <person name="Groisillier A."/>
            <person name="Herve C."/>
            <person name="Jabbari K."/>
            <person name="Katinka M."/>
            <person name="Kloareg B."/>
            <person name="Kowalczyk N."/>
            <person name="Labadie K."/>
            <person name="Leblanc C."/>
            <person name="Lopez P.J."/>
            <person name="McLachlan D.H."/>
            <person name="Meslet-Cladiere L."/>
            <person name="Moustafa A."/>
            <person name="Nehr Z."/>
            <person name="Nyvall Collen P."/>
            <person name="Panaud O."/>
            <person name="Partensky F."/>
            <person name="Poulain J."/>
            <person name="Rensing S.A."/>
            <person name="Rousvoal S."/>
            <person name="Samson G."/>
            <person name="Symeonidi A."/>
            <person name="Weissenbach J."/>
            <person name="Zambounis A."/>
            <person name="Wincker P."/>
            <person name="Boyen C."/>
        </authorList>
    </citation>
    <scope>NUCLEOTIDE SEQUENCE [LARGE SCALE GENOMIC DNA]</scope>
    <source>
        <strain evidence="5">cv. Stackhouse</strain>
    </source>
</reference>
<feature type="compositionally biased region" description="Polar residues" evidence="1">
    <location>
        <begin position="659"/>
        <end position="674"/>
    </location>
</feature>
<dbReference type="Pfam" id="PF03476">
    <property type="entry name" value="MOSC_N"/>
    <property type="match status" value="1"/>
</dbReference>
<evidence type="ECO:0000256" key="1">
    <source>
        <dbReference type="SAM" id="MobiDB-lite"/>
    </source>
</evidence>
<feature type="compositionally biased region" description="Polar residues" evidence="1">
    <location>
        <begin position="868"/>
        <end position="886"/>
    </location>
</feature>
<organism evidence="4 5">
    <name type="scientific">Chondrus crispus</name>
    <name type="common">Carrageen Irish moss</name>
    <name type="synonym">Polymorpha crispa</name>
    <dbReference type="NCBI Taxonomy" id="2769"/>
    <lineage>
        <taxon>Eukaryota</taxon>
        <taxon>Rhodophyta</taxon>
        <taxon>Florideophyceae</taxon>
        <taxon>Rhodymeniophycidae</taxon>
        <taxon>Gigartinales</taxon>
        <taxon>Gigartinaceae</taxon>
        <taxon>Chondrus</taxon>
    </lineage>
</organism>
<dbReference type="InterPro" id="IPR015424">
    <property type="entry name" value="PyrdxlP-dep_Trfase"/>
</dbReference>
<dbReference type="Proteomes" id="UP000012073">
    <property type="component" value="Unassembled WGS sequence"/>
</dbReference>
<dbReference type="Pfam" id="PF00266">
    <property type="entry name" value="Aminotran_5"/>
    <property type="match status" value="1"/>
</dbReference>
<dbReference type="OrthoDB" id="10264306at2759"/>
<evidence type="ECO:0000259" key="2">
    <source>
        <dbReference type="Pfam" id="PF00266"/>
    </source>
</evidence>
<proteinExistence type="predicted"/>
<dbReference type="SUPFAM" id="SSF141673">
    <property type="entry name" value="MOSC N-terminal domain-like"/>
    <property type="match status" value="1"/>
</dbReference>
<evidence type="ECO:0000313" key="5">
    <source>
        <dbReference type="Proteomes" id="UP000012073"/>
    </source>
</evidence>
<sequence>MLPSGICMHPWPCATQLVCEGLGPSQHPPRFRHPCYPPEPCKHHIRLVEEPAQKTPTHPRFETARHACPNPVARRRDRPMDAATVSQARALLPRGAIYGDWAASALPLPHASSAPFLAPVHNRDTPHQHLARCALRAFLGDSAHAFHVIFTSGATDALRTLAHRLPWAPADAFVCHAHAHNAVRGIRNEALNADAAFRSVTSASLERHLRRTPHPSTPTCPADAEAEAARPPFAVLAYPAECNLTGTTFPFRWAREAKRCGLYSYSGEQVITLLDTAKLAASSPLVLDDHTPYVDAVVFSLYKLSATFTGLGALLVRRDSLLESLLKSTAASSYFAGGLSVDAVSPFSPRLFAPSADLRTQLELGTPNIQAIHHLPSQLARFSPPSIVMAGIHAHAAALAALFSSLLTEVFTPRGVKIHRDAGLPADEQTASTVVAFTLYRIEGRSRQWHPIGHNEIGTILKLNNVYARTGCMCNAGACCSVLGLTDVDVAAHFAKGHRCGDAMDVIDGKPTGLVRISFGWGSRSSDVHAILNVLRNHISYSVYGSLGEVDFGTAPSLSHFVVRSLHVYPVKSCAGTSVKKITFDKRGGILGDRRFAIQQAGSQALLSLKTCPILADLTAWLAKDETCLVLELHKKRVLPGMPRKMAIDLGIDSLTPKLQSMSLPSPTTKTNHLSSEEHEATGKSAVGGEELSQWLSSVAGRPVRLVRLASQCSTTPTSCKTSEDVLIVSETEIEELRSTAGIDDTAVVREALRPNIVLGPALEGTREQYQSHPPMNVFKSFNADGLHMVAKRSCVRCTVVNTVASARGFDLRGEPLRSIARINRRRQQKGLVFGVLAKAVPDAGDAPHHQRMYIPTHLTLNQEVTGSFRDSNNCSEGTRKSSNALSYEHEG</sequence>
<dbReference type="InterPro" id="IPR005303">
    <property type="entry name" value="MOCOS_middle"/>
</dbReference>
<evidence type="ECO:0008006" key="6">
    <source>
        <dbReference type="Google" id="ProtNLM"/>
    </source>
</evidence>
<dbReference type="KEGG" id="ccp:CHC_T00004572001"/>
<name>R7QFC5_CHOCR</name>
<dbReference type="Gene3D" id="3.90.1150.10">
    <property type="entry name" value="Aspartate Aminotransferase, domain 1"/>
    <property type="match status" value="1"/>
</dbReference>
<dbReference type="Gramene" id="CDF36146">
    <property type="protein sequence ID" value="CDF36146"/>
    <property type="gene ID" value="CHC_T00004572001"/>
</dbReference>
<evidence type="ECO:0000313" key="4">
    <source>
        <dbReference type="EMBL" id="CDF36146.1"/>
    </source>
</evidence>
<dbReference type="PhylomeDB" id="R7QFC5"/>
<dbReference type="Gene3D" id="3.40.640.10">
    <property type="entry name" value="Type I PLP-dependent aspartate aminotransferase-like (Major domain)"/>
    <property type="match status" value="1"/>
</dbReference>
<accession>R7QFC5</accession>
<dbReference type="PANTHER" id="PTHR14237:SF80">
    <property type="entry name" value="MOLYBDENUM COFACTOR SULFURASE"/>
    <property type="match status" value="1"/>
</dbReference>
<dbReference type="STRING" id="2769.R7QFC5"/>
<dbReference type="InterPro" id="IPR015422">
    <property type="entry name" value="PyrdxlP-dep_Trfase_small"/>
</dbReference>
<feature type="region of interest" description="Disordered" evidence="1">
    <location>
        <begin position="659"/>
        <end position="686"/>
    </location>
</feature>
<feature type="region of interest" description="Disordered" evidence="1">
    <location>
        <begin position="868"/>
        <end position="892"/>
    </location>
</feature>
<dbReference type="OMA" id="RCRTINT"/>
<dbReference type="PANTHER" id="PTHR14237">
    <property type="entry name" value="MOLYBDOPTERIN COFACTOR SULFURASE MOSC"/>
    <property type="match status" value="1"/>
</dbReference>
<feature type="domain" description="Aminotransferase class V" evidence="2">
    <location>
        <begin position="134"/>
        <end position="529"/>
    </location>
</feature>
<evidence type="ECO:0000259" key="3">
    <source>
        <dbReference type="Pfam" id="PF03476"/>
    </source>
</evidence>
<gene>
    <name evidence="4" type="ORF">CHC_T00004572001</name>
</gene>
<protein>
    <recommendedName>
        <fullName evidence="6">MOSC domain-containing protein</fullName>
    </recommendedName>
</protein>
<dbReference type="AlphaFoldDB" id="R7QFC5"/>